<dbReference type="Gene3D" id="1.20.1560.10">
    <property type="entry name" value="ABC transporter type 1, transmembrane domain"/>
    <property type="match status" value="2"/>
</dbReference>
<feature type="domain" description="ABC transporter" evidence="10">
    <location>
        <begin position="657"/>
        <end position="900"/>
    </location>
</feature>
<dbReference type="GO" id="GO:0140359">
    <property type="term" value="F:ABC-type transporter activity"/>
    <property type="evidence" value="ECO:0007669"/>
    <property type="project" value="InterPro"/>
</dbReference>
<dbReference type="InterPro" id="IPR003439">
    <property type="entry name" value="ABC_transporter-like_ATP-bd"/>
</dbReference>
<dbReference type="STRING" id="1392250.A0A2I2GBC5"/>
<dbReference type="InterPro" id="IPR017871">
    <property type="entry name" value="ABC_transporter-like_CS"/>
</dbReference>
<accession>A0A2I2GBC5</accession>
<comment type="caution">
    <text evidence="12">The sequence shown here is derived from an EMBL/GenBank/DDBJ whole genome shotgun (WGS) entry which is preliminary data.</text>
</comment>
<evidence type="ECO:0000259" key="10">
    <source>
        <dbReference type="PROSITE" id="PS50893"/>
    </source>
</evidence>
<keyword evidence="12" id="KW-0378">Hydrolase</keyword>
<evidence type="ECO:0000256" key="3">
    <source>
        <dbReference type="ARBA" id="ARBA00022692"/>
    </source>
</evidence>
<sequence length="938" mass="104460">MLGYVYMVLYTFAASEIAYSLRLKYTSVILRQDVSKLDDINAASARIGGQGIQEIQRIEVGLGEQLGTTMQLMSVVLSGFIIAVVAQWKLALVVSTMIPATLFTIALTVIVDLRWEKKIQHLYTQTTDAAKAALTNIRDIFASTAESHILVHYDRLLEQAMRYGLKKAPAVGLQYSFEMFFVTIGYTLSFWYGTKLHSEDDVPIGSIVTRAIINNPPILILDEATAGLDVHAEVAVEAALDRASLGKTVINITHKPRQAKKADHMIVLTSHGVSHQGSPDEIRRNKPVFFLLDEDSKGLFENSSAHGNSIEPAPEPKSVPIGSQHFEPGDSIALLGVVVKYSLLRSIAIIMYDQKNHWRWMLALLIPCILGGLTFGAEAIIFGKIVRVFLLPVAQVHSAARFWAYMFLVVAIATFLIFVAIGHNGTILNYKLSREHRLQYLQNIMLQKIEFFDLPRNSPGVLAEKLLQHPNEIEDLLGRNIPVIAIMLVTVISCSILSLVTGWKFGLVAVFGCLGPICLAGLVRIQLEYVIEHRTHELYYESAGFVSEFLHSMRTVTSLCLQHTLLSEYRELLSRPLRETRTKALISLSFLALADSLQLCGLALLLWYGGTLVASRQYTLEAFFTIASSMFFAVQAITKFFGFAYNASNEAKKELAVSFQEVHFRYPTRELPILNGLNVDVSSPLRKRSGAGKKSLLLGLLAVEKFYEPSSGNIYFHGQRSVELAIGDMRRRTALVPQGPWLYRGSYTRNCSSIRENLCLGLDRNVTDTEIVGACQAAVTHDFVSSLPQGLETQCGESGGMKFSGGQRQRLLIARALLRRASLLLLDECTSALDGPTEKLVAHALQHIPHEVTVIAVAHRLSTIRNFDVIFVLDHGCVVEQGSYDELMRLRARFYNMHISRTDTEDIRQVQSKWEETPETPSLVENDDENAQEKNNTG</sequence>
<dbReference type="Proteomes" id="UP000234275">
    <property type="component" value="Unassembled WGS sequence"/>
</dbReference>
<evidence type="ECO:0000256" key="5">
    <source>
        <dbReference type="ARBA" id="ARBA00022840"/>
    </source>
</evidence>
<feature type="transmembrane region" description="Helical" evidence="9">
    <location>
        <begin position="622"/>
        <end position="645"/>
    </location>
</feature>
<dbReference type="OrthoDB" id="6500128at2759"/>
<reference evidence="12 13" key="1">
    <citation type="submission" date="2016-12" db="EMBL/GenBank/DDBJ databases">
        <title>The genomes of Aspergillus section Nigri reveals drivers in fungal speciation.</title>
        <authorList>
            <consortium name="DOE Joint Genome Institute"/>
            <person name="Vesth T.C."/>
            <person name="Nybo J."/>
            <person name="Theobald S."/>
            <person name="Brandl J."/>
            <person name="Frisvad J.C."/>
            <person name="Nielsen K.F."/>
            <person name="Lyhne E.K."/>
            <person name="Kogle M.E."/>
            <person name="Kuo A."/>
            <person name="Riley R."/>
            <person name="Clum A."/>
            <person name="Nolan M."/>
            <person name="Lipzen A."/>
            <person name="Salamov A."/>
            <person name="Henrissat B."/>
            <person name="Wiebenga A."/>
            <person name="De Vries R.P."/>
            <person name="Grigoriev I.V."/>
            <person name="Mortensen U.H."/>
            <person name="Andersen M.R."/>
            <person name="Baker S.E."/>
        </authorList>
    </citation>
    <scope>NUCLEOTIDE SEQUENCE [LARGE SCALE GENOMIC DNA]</scope>
    <source>
        <strain evidence="12 13">IBT 23096</strain>
    </source>
</reference>
<dbReference type="GO" id="GO:0005737">
    <property type="term" value="C:cytoplasm"/>
    <property type="evidence" value="ECO:0007669"/>
    <property type="project" value="UniProtKB-ARBA"/>
</dbReference>
<dbReference type="CDD" id="cd18578">
    <property type="entry name" value="ABC_6TM_Pgp_ABCB1_D2_like"/>
    <property type="match status" value="1"/>
</dbReference>
<feature type="region of interest" description="Disordered" evidence="8">
    <location>
        <begin position="906"/>
        <end position="938"/>
    </location>
</feature>
<dbReference type="Gene3D" id="3.40.50.300">
    <property type="entry name" value="P-loop containing nucleotide triphosphate hydrolases"/>
    <property type="match status" value="2"/>
</dbReference>
<keyword evidence="2" id="KW-0813">Transport</keyword>
<dbReference type="GO" id="GO:0005524">
    <property type="term" value="F:ATP binding"/>
    <property type="evidence" value="ECO:0007669"/>
    <property type="project" value="UniProtKB-KW"/>
</dbReference>
<organism evidence="12 13">
    <name type="scientific">Aspergillus steynii IBT 23096</name>
    <dbReference type="NCBI Taxonomy" id="1392250"/>
    <lineage>
        <taxon>Eukaryota</taxon>
        <taxon>Fungi</taxon>
        <taxon>Dikarya</taxon>
        <taxon>Ascomycota</taxon>
        <taxon>Pezizomycotina</taxon>
        <taxon>Eurotiomycetes</taxon>
        <taxon>Eurotiomycetidae</taxon>
        <taxon>Eurotiales</taxon>
        <taxon>Aspergillaceae</taxon>
        <taxon>Aspergillus</taxon>
        <taxon>Aspergillus subgen. Circumdati</taxon>
    </lineage>
</organism>
<evidence type="ECO:0000256" key="1">
    <source>
        <dbReference type="ARBA" id="ARBA00004141"/>
    </source>
</evidence>
<dbReference type="SUPFAM" id="SSF90123">
    <property type="entry name" value="ABC transporter transmembrane region"/>
    <property type="match status" value="2"/>
</dbReference>
<feature type="compositionally biased region" description="Basic and acidic residues" evidence="8">
    <location>
        <begin position="906"/>
        <end position="916"/>
    </location>
</feature>
<dbReference type="VEuPathDB" id="FungiDB:P170DRAFT_424598"/>
<evidence type="ECO:0000259" key="11">
    <source>
        <dbReference type="PROSITE" id="PS50929"/>
    </source>
</evidence>
<dbReference type="PROSITE" id="PS00211">
    <property type="entry name" value="ABC_TRANSPORTER_1"/>
    <property type="match status" value="1"/>
</dbReference>
<gene>
    <name evidence="12" type="ORF">P170DRAFT_424598</name>
</gene>
<feature type="domain" description="ABC transmembrane type-1" evidence="11">
    <location>
        <begin position="1"/>
        <end position="209"/>
    </location>
</feature>
<dbReference type="GeneID" id="36555281"/>
<keyword evidence="7 9" id="KW-0472">Membrane</keyword>
<dbReference type="GO" id="GO:0016020">
    <property type="term" value="C:membrane"/>
    <property type="evidence" value="ECO:0007669"/>
    <property type="project" value="UniProtKB-SubCell"/>
</dbReference>
<keyword evidence="3 9" id="KW-0812">Transmembrane</keyword>
<evidence type="ECO:0000256" key="9">
    <source>
        <dbReference type="SAM" id="Phobius"/>
    </source>
</evidence>
<name>A0A2I2GBC5_9EURO</name>
<dbReference type="SUPFAM" id="SSF52540">
    <property type="entry name" value="P-loop containing nucleoside triphosphate hydrolases"/>
    <property type="match status" value="2"/>
</dbReference>
<keyword evidence="13" id="KW-1185">Reference proteome</keyword>
<dbReference type="PANTHER" id="PTHR24221">
    <property type="entry name" value="ATP-BINDING CASSETTE SUB-FAMILY B"/>
    <property type="match status" value="1"/>
</dbReference>
<dbReference type="AlphaFoldDB" id="A0A2I2GBC5"/>
<feature type="domain" description="ABC transporter" evidence="10">
    <location>
        <begin position="12"/>
        <end position="295"/>
    </location>
</feature>
<feature type="transmembrane region" description="Helical" evidence="9">
    <location>
        <begin position="505"/>
        <end position="525"/>
    </location>
</feature>
<feature type="transmembrane region" description="Helical" evidence="9">
    <location>
        <begin position="92"/>
        <end position="113"/>
    </location>
</feature>
<evidence type="ECO:0000256" key="8">
    <source>
        <dbReference type="SAM" id="MobiDB-lite"/>
    </source>
</evidence>
<dbReference type="InterPro" id="IPR027417">
    <property type="entry name" value="P-loop_NTPase"/>
</dbReference>
<dbReference type="GO" id="GO:0016887">
    <property type="term" value="F:ATP hydrolysis activity"/>
    <property type="evidence" value="ECO:0007669"/>
    <property type="project" value="InterPro"/>
</dbReference>
<keyword evidence="5" id="KW-0067">ATP-binding</keyword>
<feature type="transmembrane region" description="Helical" evidence="9">
    <location>
        <begin position="66"/>
        <end position="86"/>
    </location>
</feature>
<keyword evidence="4" id="KW-0547">Nucleotide-binding</keyword>
<dbReference type="RefSeq" id="XP_024705482.1">
    <property type="nucleotide sequence ID" value="XM_024847582.1"/>
</dbReference>
<dbReference type="Pfam" id="PF00005">
    <property type="entry name" value="ABC_tran"/>
    <property type="match status" value="1"/>
</dbReference>
<comment type="subcellular location">
    <subcellularLocation>
        <location evidence="1">Membrane</location>
        <topology evidence="1">Multi-pass membrane protein</topology>
    </subcellularLocation>
</comment>
<feature type="transmembrane region" description="Helical" evidence="9">
    <location>
        <begin position="360"/>
        <end position="382"/>
    </location>
</feature>
<dbReference type="InterPro" id="IPR011527">
    <property type="entry name" value="ABC1_TM_dom"/>
</dbReference>
<evidence type="ECO:0000313" key="12">
    <source>
        <dbReference type="EMBL" id="PLB50180.1"/>
    </source>
</evidence>
<dbReference type="PROSITE" id="PS50929">
    <property type="entry name" value="ABC_TM1F"/>
    <property type="match status" value="2"/>
</dbReference>
<evidence type="ECO:0000256" key="2">
    <source>
        <dbReference type="ARBA" id="ARBA00022448"/>
    </source>
</evidence>
<evidence type="ECO:0000313" key="13">
    <source>
        <dbReference type="Proteomes" id="UP000234275"/>
    </source>
</evidence>
<dbReference type="InterPro" id="IPR036640">
    <property type="entry name" value="ABC1_TM_sf"/>
</dbReference>
<dbReference type="InterPro" id="IPR039421">
    <property type="entry name" value="Type_1_exporter"/>
</dbReference>
<evidence type="ECO:0000256" key="6">
    <source>
        <dbReference type="ARBA" id="ARBA00022989"/>
    </source>
</evidence>
<feature type="domain" description="ABC transmembrane type-1" evidence="11">
    <location>
        <begin position="369"/>
        <end position="649"/>
    </location>
</feature>
<feature type="transmembrane region" description="Helical" evidence="9">
    <location>
        <begin position="584"/>
        <end position="610"/>
    </location>
</feature>
<dbReference type="EMBL" id="MSFO01000003">
    <property type="protein sequence ID" value="PLB50180.1"/>
    <property type="molecule type" value="Genomic_DNA"/>
</dbReference>
<dbReference type="FunFam" id="3.40.50.300:FF:000604">
    <property type="entry name" value="ABC transporter B family member 28"/>
    <property type="match status" value="1"/>
</dbReference>
<feature type="transmembrane region" description="Helical" evidence="9">
    <location>
        <begin position="481"/>
        <end position="499"/>
    </location>
</feature>
<feature type="transmembrane region" description="Helical" evidence="9">
    <location>
        <begin position="402"/>
        <end position="421"/>
    </location>
</feature>
<evidence type="ECO:0000256" key="7">
    <source>
        <dbReference type="ARBA" id="ARBA00023136"/>
    </source>
</evidence>
<evidence type="ECO:0000256" key="4">
    <source>
        <dbReference type="ARBA" id="ARBA00022741"/>
    </source>
</evidence>
<dbReference type="Pfam" id="PF00664">
    <property type="entry name" value="ABC_membrane"/>
    <property type="match status" value="2"/>
</dbReference>
<protein>
    <submittedName>
        <fullName evidence="12">P-loop containing nucleoside triphosphate hydrolase protein</fullName>
    </submittedName>
</protein>
<dbReference type="PROSITE" id="PS50893">
    <property type="entry name" value="ABC_TRANSPORTER_2"/>
    <property type="match status" value="2"/>
</dbReference>
<dbReference type="PANTHER" id="PTHR24221:SF503">
    <property type="entry name" value="MITOCHONDRIAL POTASSIUM CHANNEL ATP-BINDING SUBUNIT"/>
    <property type="match status" value="1"/>
</dbReference>
<proteinExistence type="predicted"/>
<keyword evidence="6 9" id="KW-1133">Transmembrane helix</keyword>